<evidence type="ECO:0000313" key="2">
    <source>
        <dbReference type="EMBL" id="OBA17974.1"/>
    </source>
</evidence>
<dbReference type="InterPro" id="IPR012338">
    <property type="entry name" value="Beta-lactam/transpept-like"/>
</dbReference>
<dbReference type="AlphaFoldDB" id="A0A1A0H1R6"/>
<dbReference type="Pfam" id="PF00144">
    <property type="entry name" value="Beta-lactamase"/>
    <property type="match status" value="1"/>
</dbReference>
<evidence type="ECO:0000313" key="3">
    <source>
        <dbReference type="Proteomes" id="UP000092555"/>
    </source>
</evidence>
<dbReference type="PANTHER" id="PTHR43283">
    <property type="entry name" value="BETA-LACTAMASE-RELATED"/>
    <property type="match status" value="1"/>
</dbReference>
<keyword evidence="3" id="KW-1185">Reference proteome</keyword>
<reference evidence="2 3" key="1">
    <citation type="submission" date="2016-05" db="EMBL/GenBank/DDBJ databases">
        <title>Comparative genomics of biotechnologically important yeasts.</title>
        <authorList>
            <consortium name="DOE Joint Genome Institute"/>
            <person name="Riley R."/>
            <person name="Haridas S."/>
            <person name="Wolfe K.H."/>
            <person name="Lopes M.R."/>
            <person name="Hittinger C.T."/>
            <person name="Goker M."/>
            <person name="Salamov A."/>
            <person name="Wisecaver J."/>
            <person name="Long T.M."/>
            <person name="Aerts A.L."/>
            <person name="Barry K."/>
            <person name="Choi C."/>
            <person name="Clum A."/>
            <person name="Coughlan A.Y."/>
            <person name="Deshpande S."/>
            <person name="Douglass A.P."/>
            <person name="Hanson S.J."/>
            <person name="Klenk H.-P."/>
            <person name="LaButti K."/>
            <person name="Lapidus A."/>
            <person name="Lindquist E."/>
            <person name="Lipzen A."/>
            <person name="Meier-kolthoff J.P."/>
            <person name="Ohm R.A."/>
            <person name="Otillar R.P."/>
            <person name="Pangilinan J."/>
            <person name="Peng Y."/>
            <person name="Rokas A."/>
            <person name="Rosa C.A."/>
            <person name="Scheuner C."/>
            <person name="Sibirny A.A."/>
            <person name="Slot J.C."/>
            <person name="Stielow J.B."/>
            <person name="Sun H."/>
            <person name="Kurtzman C.P."/>
            <person name="Blackwell M."/>
            <person name="Grigoriev I.V."/>
            <person name="Jeffries T.W."/>
        </authorList>
    </citation>
    <scope>NUCLEOTIDE SEQUENCE [LARGE SCALE GENOMIC DNA]</scope>
    <source>
        <strain evidence="2 3">NRRL YB-4993</strain>
    </source>
</reference>
<accession>A0A1A0H1R6</accession>
<gene>
    <name evidence="2" type="ORF">METBIDRAFT_33738</name>
</gene>
<dbReference type="InterPro" id="IPR050789">
    <property type="entry name" value="Diverse_Enzym_Activities"/>
</dbReference>
<protein>
    <submittedName>
        <fullName evidence="2">Beta-lactamase/transpeptidase-like protein</fullName>
    </submittedName>
</protein>
<dbReference type="Proteomes" id="UP000092555">
    <property type="component" value="Unassembled WGS sequence"/>
</dbReference>
<feature type="domain" description="Beta-lactamase-related" evidence="1">
    <location>
        <begin position="23"/>
        <end position="357"/>
    </location>
</feature>
<dbReference type="Gene3D" id="3.40.710.10">
    <property type="entry name" value="DD-peptidase/beta-lactamase superfamily"/>
    <property type="match status" value="1"/>
</dbReference>
<sequence>MLKLEDICSKYVTAKDGADVPDINAVIAGYTDRNQTKFLSAKGVKNINTGARASTDDILCFFSCTKPMTAMAVLILWERGRIELDVPAKRYLPVLSRFGVIENDQIDPKTGDLKSVPKLPDTDITIRHLLLHTSGFAYTFTNVDYLKIISKKRLFSPLLQLFSPSNMPLVFEPGSDWIYGHSYDWLGLIVQAVSGKKLSEFLIENVFSRAAMTSCTFKVSEPLNMICLHDKSKGSLKLYEKKLSVPLISEIDMGGQGCFGTVGDYLKFMRIWLNHGISPDTGARILTKKTVEYAVQNHLPAGQATNFPIPFSDQSNGYSLAGCGYSGKEVETGRPVGALYWAGLGNLYFWMDIKNGCAGFWGCQILPYMDSSCIKGFKEFEKAVYLKYVGSQTKL</sequence>
<dbReference type="PANTHER" id="PTHR43283:SF3">
    <property type="entry name" value="BETA-LACTAMASE FAMILY PROTEIN (AFU_ORTHOLOGUE AFUA_5G07500)"/>
    <property type="match status" value="1"/>
</dbReference>
<evidence type="ECO:0000259" key="1">
    <source>
        <dbReference type="Pfam" id="PF00144"/>
    </source>
</evidence>
<proteinExistence type="predicted"/>
<dbReference type="InterPro" id="IPR001466">
    <property type="entry name" value="Beta-lactam-related"/>
</dbReference>
<dbReference type="OrthoDB" id="428260at2759"/>
<dbReference type="EMBL" id="LXTC01000009">
    <property type="protein sequence ID" value="OBA17974.1"/>
    <property type="molecule type" value="Genomic_DNA"/>
</dbReference>
<organism evidence="2 3">
    <name type="scientific">Metschnikowia bicuspidata var. bicuspidata NRRL YB-4993</name>
    <dbReference type="NCBI Taxonomy" id="869754"/>
    <lineage>
        <taxon>Eukaryota</taxon>
        <taxon>Fungi</taxon>
        <taxon>Dikarya</taxon>
        <taxon>Ascomycota</taxon>
        <taxon>Saccharomycotina</taxon>
        <taxon>Pichiomycetes</taxon>
        <taxon>Metschnikowiaceae</taxon>
        <taxon>Metschnikowia</taxon>
    </lineage>
</organism>
<name>A0A1A0H1R6_9ASCO</name>
<dbReference type="RefSeq" id="XP_018709369.1">
    <property type="nucleotide sequence ID" value="XM_018856390.1"/>
</dbReference>
<dbReference type="GeneID" id="30029366"/>
<comment type="caution">
    <text evidence="2">The sequence shown here is derived from an EMBL/GenBank/DDBJ whole genome shotgun (WGS) entry which is preliminary data.</text>
</comment>
<dbReference type="SUPFAM" id="SSF56601">
    <property type="entry name" value="beta-lactamase/transpeptidase-like"/>
    <property type="match status" value="1"/>
</dbReference>
<dbReference type="STRING" id="869754.A0A1A0H1R6"/>